<dbReference type="AlphaFoldDB" id="A0A5R8ZQF1"/>
<dbReference type="Gene3D" id="1.10.443.10">
    <property type="entry name" value="Intergrase catalytic core"/>
    <property type="match status" value="1"/>
</dbReference>
<comment type="similarity">
    <text evidence="1">Belongs to the 'phage' integrase family.</text>
</comment>
<keyword evidence="3" id="KW-0238">DNA-binding</keyword>
<evidence type="ECO:0000259" key="5">
    <source>
        <dbReference type="PROSITE" id="PS51898"/>
    </source>
</evidence>
<feature type="domain" description="Tyr recombinase" evidence="5">
    <location>
        <begin position="175"/>
        <end position="390"/>
    </location>
</feature>
<dbReference type="SUPFAM" id="SSF56349">
    <property type="entry name" value="DNA breaking-rejoining enzymes"/>
    <property type="match status" value="1"/>
</dbReference>
<evidence type="ECO:0000313" key="7">
    <source>
        <dbReference type="Proteomes" id="UP000307510"/>
    </source>
</evidence>
<keyword evidence="4" id="KW-0233">DNA recombination</keyword>
<dbReference type="InterPro" id="IPR011010">
    <property type="entry name" value="DNA_brk_join_enz"/>
</dbReference>
<dbReference type="InterPro" id="IPR050090">
    <property type="entry name" value="Tyrosine_recombinase_XerCD"/>
</dbReference>
<reference evidence="6 7" key="1">
    <citation type="submission" date="2019-05" db="EMBL/GenBank/DDBJ databases">
        <authorList>
            <person name="Moore K."/>
            <person name="O'Neill P."/>
            <person name="Farbos A."/>
            <person name="Studholme D.J."/>
        </authorList>
    </citation>
    <scope>NUCLEOTIDE SEQUENCE [LARGE SCALE GENOMIC DNA]</scope>
    <source>
        <strain evidence="6 7">DSM 9128</strain>
    </source>
</reference>
<dbReference type="PANTHER" id="PTHR30349">
    <property type="entry name" value="PHAGE INTEGRASE-RELATED"/>
    <property type="match status" value="1"/>
</dbReference>
<dbReference type="PROSITE" id="PS51898">
    <property type="entry name" value="TYR_RECOMBINASE"/>
    <property type="match status" value="1"/>
</dbReference>
<evidence type="ECO:0000313" key="6">
    <source>
        <dbReference type="EMBL" id="TLP68405.1"/>
    </source>
</evidence>
<accession>A0A5R8ZQF1</accession>
<dbReference type="GO" id="GO:0015074">
    <property type="term" value="P:DNA integration"/>
    <property type="evidence" value="ECO:0007669"/>
    <property type="project" value="UniProtKB-KW"/>
</dbReference>
<evidence type="ECO:0000256" key="4">
    <source>
        <dbReference type="ARBA" id="ARBA00023172"/>
    </source>
</evidence>
<comment type="caution">
    <text evidence="6">The sequence shown here is derived from an EMBL/GenBank/DDBJ whole genome shotgun (WGS) entry which is preliminary data.</text>
</comment>
<dbReference type="InterPro" id="IPR010998">
    <property type="entry name" value="Integrase_recombinase_N"/>
</dbReference>
<dbReference type="GO" id="GO:0003677">
    <property type="term" value="F:DNA binding"/>
    <property type="evidence" value="ECO:0007669"/>
    <property type="project" value="UniProtKB-KW"/>
</dbReference>
<dbReference type="RefSeq" id="WP_138217069.1">
    <property type="nucleotide sequence ID" value="NZ_VASG01000013.1"/>
</dbReference>
<proteinExistence type="inferred from homology"/>
<name>A0A5R8ZQF1_PSENT</name>
<dbReference type="PANTHER" id="PTHR30349:SF64">
    <property type="entry name" value="PROPHAGE INTEGRASE INTD-RELATED"/>
    <property type="match status" value="1"/>
</dbReference>
<protein>
    <submittedName>
        <fullName evidence="6">Site-specific recombinase</fullName>
    </submittedName>
</protein>
<dbReference type="InterPro" id="IPR002104">
    <property type="entry name" value="Integrase_catalytic"/>
</dbReference>
<reference evidence="7" key="2">
    <citation type="submission" date="2019-06" db="EMBL/GenBank/DDBJ databases">
        <title>AzeR, a transcriptional regulator that responds to azelaic acid in Pseudomonas nitroreducens.</title>
        <authorList>
            <person name="Bez C."/>
            <person name="Javvadi S.G."/>
            <person name="Bertani I."/>
            <person name="Devescovi G."/>
            <person name="Studholme D.J."/>
            <person name="Geller A."/>
            <person name="Levy A."/>
            <person name="Venturi V."/>
        </authorList>
    </citation>
    <scope>NUCLEOTIDE SEQUENCE [LARGE SCALE GENOMIC DNA]</scope>
    <source>
        <strain evidence="7">DSM 9128</strain>
    </source>
</reference>
<organism evidence="6 7">
    <name type="scientific">Pseudomonas nitroreducens</name>
    <dbReference type="NCBI Taxonomy" id="46680"/>
    <lineage>
        <taxon>Bacteria</taxon>
        <taxon>Pseudomonadati</taxon>
        <taxon>Pseudomonadota</taxon>
        <taxon>Gammaproteobacteria</taxon>
        <taxon>Pseudomonadales</taxon>
        <taxon>Pseudomonadaceae</taxon>
        <taxon>Pseudomonas</taxon>
    </lineage>
</organism>
<dbReference type="CDD" id="cd00397">
    <property type="entry name" value="DNA_BRE_C"/>
    <property type="match status" value="1"/>
</dbReference>
<dbReference type="Gene3D" id="1.10.150.130">
    <property type="match status" value="1"/>
</dbReference>
<sequence length="457" mass="51686">MTSSGQLWFTSSKEFYLPGYDNLRRSTRWAASEMRVLYWPDGCICWQLNAYFLHLRRSGSEVSTVNTYASELSLLIRFLFESGVVLEDVCDDVLVSFSDWLMRRKKTSGNHINRLLLRAISFLEWYQTLLVDKRLVGSLGQGAQVTISLRSLKSKRGVVRVRTQHHAMVPGSIPRTVRPLSSNTVSALLDSCEWTAKTNFRRGRDRCMLVLLADTGIRREELTWIRVSDVIGASSDRKLPVRSSKKKGNPYRQIPISEETISMLSEYIDVTRAIQVMKLKRRKTGYKDQDWLFCTREGFKMAPSTVSQLFSDLRAETGLAGRISAHMLRHRYITLQVMARLRSLSGRGPIGVEAVTTVLSKVASLSGHSSLDSMWRYVDWAYEELEIEYNDSVNVADDALSVIDALMVEAQSCDNRALAESLSIVREALTQLSTKSYELPSVVAHSLRGSAMQSRDG</sequence>
<dbReference type="InterPro" id="IPR013762">
    <property type="entry name" value="Integrase-like_cat_sf"/>
</dbReference>
<evidence type="ECO:0000256" key="2">
    <source>
        <dbReference type="ARBA" id="ARBA00022908"/>
    </source>
</evidence>
<dbReference type="EMBL" id="VASG01000013">
    <property type="protein sequence ID" value="TLP68405.1"/>
    <property type="molecule type" value="Genomic_DNA"/>
</dbReference>
<evidence type="ECO:0000256" key="3">
    <source>
        <dbReference type="ARBA" id="ARBA00023125"/>
    </source>
</evidence>
<keyword evidence="2" id="KW-0229">DNA integration</keyword>
<dbReference type="GO" id="GO:0006310">
    <property type="term" value="P:DNA recombination"/>
    <property type="evidence" value="ECO:0007669"/>
    <property type="project" value="UniProtKB-KW"/>
</dbReference>
<evidence type="ECO:0000256" key="1">
    <source>
        <dbReference type="ARBA" id="ARBA00008857"/>
    </source>
</evidence>
<gene>
    <name evidence="6" type="ORF">FEA48_30105</name>
</gene>
<dbReference type="Pfam" id="PF00589">
    <property type="entry name" value="Phage_integrase"/>
    <property type="match status" value="1"/>
</dbReference>
<dbReference type="Proteomes" id="UP000307510">
    <property type="component" value="Unassembled WGS sequence"/>
</dbReference>